<evidence type="ECO:0000313" key="7">
    <source>
        <dbReference type="Proteomes" id="UP000199300"/>
    </source>
</evidence>
<name>A0A1H8I3X6_9BACI</name>
<dbReference type="GO" id="GO:0098796">
    <property type="term" value="C:membrane protein complex"/>
    <property type="evidence" value="ECO:0007669"/>
    <property type="project" value="UniProtKB-ARBA"/>
</dbReference>
<dbReference type="AlphaFoldDB" id="A0A1H8I3X6"/>
<accession>A0A1H8I3X6</accession>
<protein>
    <submittedName>
        <fullName evidence="6">Putative ABC transport system ATP-binding protein</fullName>
    </submittedName>
</protein>
<keyword evidence="7" id="KW-1185">Reference proteome</keyword>
<dbReference type="GO" id="GO:0005886">
    <property type="term" value="C:plasma membrane"/>
    <property type="evidence" value="ECO:0007669"/>
    <property type="project" value="TreeGrafter"/>
</dbReference>
<dbReference type="STRING" id="872970.SAMN04488134_101507"/>
<dbReference type="InterPro" id="IPR003439">
    <property type="entry name" value="ABC_transporter-like_ATP-bd"/>
</dbReference>
<evidence type="ECO:0000313" key="6">
    <source>
        <dbReference type="EMBL" id="SEN62736.1"/>
    </source>
</evidence>
<proteinExistence type="inferred from homology"/>
<dbReference type="Proteomes" id="UP000199300">
    <property type="component" value="Unassembled WGS sequence"/>
</dbReference>
<evidence type="ECO:0000256" key="2">
    <source>
        <dbReference type="ARBA" id="ARBA00022448"/>
    </source>
</evidence>
<dbReference type="GO" id="GO:0016887">
    <property type="term" value="F:ATP hydrolysis activity"/>
    <property type="evidence" value="ECO:0007669"/>
    <property type="project" value="InterPro"/>
</dbReference>
<dbReference type="EMBL" id="FODJ01000001">
    <property type="protein sequence ID" value="SEN62736.1"/>
    <property type="molecule type" value="Genomic_DNA"/>
</dbReference>
<dbReference type="GO" id="GO:0005524">
    <property type="term" value="F:ATP binding"/>
    <property type="evidence" value="ECO:0007669"/>
    <property type="project" value="UniProtKB-KW"/>
</dbReference>
<dbReference type="FunFam" id="3.40.50.300:FF:000032">
    <property type="entry name" value="Export ABC transporter ATP-binding protein"/>
    <property type="match status" value="1"/>
</dbReference>
<evidence type="ECO:0000256" key="1">
    <source>
        <dbReference type="ARBA" id="ARBA00005417"/>
    </source>
</evidence>
<evidence type="ECO:0000259" key="5">
    <source>
        <dbReference type="PROSITE" id="PS50893"/>
    </source>
</evidence>
<dbReference type="InterPro" id="IPR003593">
    <property type="entry name" value="AAA+_ATPase"/>
</dbReference>
<dbReference type="RefSeq" id="WP_091494469.1">
    <property type="nucleotide sequence ID" value="NZ_FODJ01000001.1"/>
</dbReference>
<dbReference type="InterPro" id="IPR015854">
    <property type="entry name" value="ABC_transpr_LolD-like"/>
</dbReference>
<dbReference type="CDD" id="cd03255">
    <property type="entry name" value="ABC_MJ0796_LolCDE_FtsE"/>
    <property type="match status" value="1"/>
</dbReference>
<gene>
    <name evidence="6" type="ORF">SAMN04488134_101507</name>
</gene>
<dbReference type="SMART" id="SM00382">
    <property type="entry name" value="AAA"/>
    <property type="match status" value="1"/>
</dbReference>
<feature type="domain" description="ABC transporter" evidence="5">
    <location>
        <begin position="3"/>
        <end position="226"/>
    </location>
</feature>
<dbReference type="OrthoDB" id="9791546at2"/>
<sequence length="227" mass="25276">MQINLAGISKSYQTNVEVIKALDNINLTVEGGSWLTITGPSGSGKTTLLRCLSSIEQPDVGTLTIGELDVMQSTDEERRTFRRENLGYVFQDFQLFDQFDVLTNVMIPLLPYQPRLVIEKRALELLKLVNLSDRSRHVPSQLSGGEKQRTAIARALLNKPNIILCDEPTGNLDGENRNQIVKILQDINSQGVSIILVTHDPELAKYGNKKFVLNGGKLIHHSTLNNN</sequence>
<reference evidence="6 7" key="1">
    <citation type="submission" date="2016-10" db="EMBL/GenBank/DDBJ databases">
        <authorList>
            <person name="de Groot N.N."/>
        </authorList>
    </citation>
    <scope>NUCLEOTIDE SEQUENCE [LARGE SCALE GENOMIC DNA]</scope>
    <source>
        <strain evidence="6 7">CGMCC 1.10434</strain>
    </source>
</reference>
<dbReference type="PROSITE" id="PS50893">
    <property type="entry name" value="ABC_TRANSPORTER_2"/>
    <property type="match status" value="1"/>
</dbReference>
<comment type="similarity">
    <text evidence="1">Belongs to the ABC transporter superfamily.</text>
</comment>
<dbReference type="InterPro" id="IPR017911">
    <property type="entry name" value="MacB-like_ATP-bd"/>
</dbReference>
<evidence type="ECO:0000256" key="3">
    <source>
        <dbReference type="ARBA" id="ARBA00022741"/>
    </source>
</evidence>
<dbReference type="GO" id="GO:0022857">
    <property type="term" value="F:transmembrane transporter activity"/>
    <property type="evidence" value="ECO:0007669"/>
    <property type="project" value="TreeGrafter"/>
</dbReference>
<dbReference type="PANTHER" id="PTHR24220">
    <property type="entry name" value="IMPORT ATP-BINDING PROTEIN"/>
    <property type="match status" value="1"/>
</dbReference>
<evidence type="ECO:0000256" key="4">
    <source>
        <dbReference type="ARBA" id="ARBA00022840"/>
    </source>
</evidence>
<dbReference type="SUPFAM" id="SSF52540">
    <property type="entry name" value="P-loop containing nucleoside triphosphate hydrolases"/>
    <property type="match status" value="1"/>
</dbReference>
<keyword evidence="2" id="KW-0813">Transport</keyword>
<keyword evidence="3" id="KW-0547">Nucleotide-binding</keyword>
<keyword evidence="4 6" id="KW-0067">ATP-binding</keyword>
<dbReference type="Gene3D" id="3.40.50.300">
    <property type="entry name" value="P-loop containing nucleotide triphosphate hydrolases"/>
    <property type="match status" value="1"/>
</dbReference>
<dbReference type="InterPro" id="IPR027417">
    <property type="entry name" value="P-loop_NTPase"/>
</dbReference>
<organism evidence="6 7">
    <name type="scientific">Amphibacillus marinus</name>
    <dbReference type="NCBI Taxonomy" id="872970"/>
    <lineage>
        <taxon>Bacteria</taxon>
        <taxon>Bacillati</taxon>
        <taxon>Bacillota</taxon>
        <taxon>Bacilli</taxon>
        <taxon>Bacillales</taxon>
        <taxon>Bacillaceae</taxon>
        <taxon>Amphibacillus</taxon>
    </lineage>
</organism>
<dbReference type="Pfam" id="PF00005">
    <property type="entry name" value="ABC_tran"/>
    <property type="match status" value="1"/>
</dbReference>